<dbReference type="AlphaFoldDB" id="A0A3L6MNG5"/>
<comment type="caution">
    <text evidence="1">The sequence shown here is derived from an EMBL/GenBank/DDBJ whole genome shotgun (WGS) entry which is preliminary data.</text>
</comment>
<evidence type="ECO:0000313" key="1">
    <source>
        <dbReference type="EMBL" id="RKK06453.1"/>
    </source>
</evidence>
<proteinExistence type="predicted"/>
<gene>
    <name evidence="1" type="ORF">BFJ65_g18650</name>
</gene>
<sequence>MKPDFRRAEISLSVWQLKDCLNSGHGQMKGAGTSFV</sequence>
<reference evidence="1 2" key="1">
    <citation type="journal article" date="2018" name="Sci. Rep.">
        <title>Characterisation of pathogen-specific regions and novel effector candidates in Fusarium oxysporum f. sp. cepae.</title>
        <authorList>
            <person name="Armitage A.D."/>
            <person name="Taylor A."/>
            <person name="Sobczyk M.K."/>
            <person name="Baxter L."/>
            <person name="Greenfield B.P."/>
            <person name="Bates H.J."/>
            <person name="Wilson F."/>
            <person name="Jackson A.C."/>
            <person name="Ott S."/>
            <person name="Harrison R.J."/>
            <person name="Clarkson J.P."/>
        </authorList>
    </citation>
    <scope>NUCLEOTIDE SEQUENCE [LARGE SCALE GENOMIC DNA]</scope>
    <source>
        <strain evidence="1 2">FoC_Fus2</strain>
    </source>
</reference>
<dbReference type="EMBL" id="MRCU01000021">
    <property type="protein sequence ID" value="RKK06453.1"/>
    <property type="molecule type" value="Genomic_DNA"/>
</dbReference>
<evidence type="ECO:0000313" key="2">
    <source>
        <dbReference type="Proteomes" id="UP000270866"/>
    </source>
</evidence>
<accession>A0A3L6MNG5</accession>
<name>A0A3L6MNG5_FUSOX</name>
<protein>
    <submittedName>
        <fullName evidence="1">Uncharacterized protein</fullName>
    </submittedName>
</protein>
<organism evidence="1 2">
    <name type="scientific">Fusarium oxysporum f. sp. cepae</name>
    <dbReference type="NCBI Taxonomy" id="396571"/>
    <lineage>
        <taxon>Eukaryota</taxon>
        <taxon>Fungi</taxon>
        <taxon>Dikarya</taxon>
        <taxon>Ascomycota</taxon>
        <taxon>Pezizomycotina</taxon>
        <taxon>Sordariomycetes</taxon>
        <taxon>Hypocreomycetidae</taxon>
        <taxon>Hypocreales</taxon>
        <taxon>Nectriaceae</taxon>
        <taxon>Fusarium</taxon>
        <taxon>Fusarium oxysporum species complex</taxon>
    </lineage>
</organism>
<dbReference type="Proteomes" id="UP000270866">
    <property type="component" value="Unassembled WGS sequence"/>
</dbReference>